<protein>
    <submittedName>
        <fullName evidence="2">Uncharacterized protein</fullName>
    </submittedName>
</protein>
<dbReference type="Proteomes" id="UP000485058">
    <property type="component" value="Unassembled WGS sequence"/>
</dbReference>
<dbReference type="AlphaFoldDB" id="A0A6A0AEI2"/>
<name>A0A6A0AEI2_HAELA</name>
<evidence type="ECO:0000256" key="1">
    <source>
        <dbReference type="SAM" id="MobiDB-lite"/>
    </source>
</evidence>
<organism evidence="2 3">
    <name type="scientific">Haematococcus lacustris</name>
    <name type="common">Green alga</name>
    <name type="synonym">Haematococcus pluvialis</name>
    <dbReference type="NCBI Taxonomy" id="44745"/>
    <lineage>
        <taxon>Eukaryota</taxon>
        <taxon>Viridiplantae</taxon>
        <taxon>Chlorophyta</taxon>
        <taxon>core chlorophytes</taxon>
        <taxon>Chlorophyceae</taxon>
        <taxon>CS clade</taxon>
        <taxon>Chlamydomonadales</taxon>
        <taxon>Haematococcaceae</taxon>
        <taxon>Haematococcus</taxon>
    </lineage>
</organism>
<evidence type="ECO:0000313" key="3">
    <source>
        <dbReference type="Proteomes" id="UP000485058"/>
    </source>
</evidence>
<dbReference type="EMBL" id="BLLF01005397">
    <property type="protein sequence ID" value="GFH31136.1"/>
    <property type="molecule type" value="Genomic_DNA"/>
</dbReference>
<feature type="region of interest" description="Disordered" evidence="1">
    <location>
        <begin position="1"/>
        <end position="36"/>
    </location>
</feature>
<sequence length="100" mass="9998">MVRKKQAAPGRSGGLQPTCKSRKRTRLPPSKDPPAGSVVVLHVAKTDCAPPGAIAQLVFATSSELAMPAALAAHAVAGDEPCLTFTPVDGPGGSSSLAAP</sequence>
<comment type="caution">
    <text evidence="2">The sequence shown here is derived from an EMBL/GenBank/DDBJ whole genome shotgun (WGS) entry which is preliminary data.</text>
</comment>
<gene>
    <name evidence="2" type="ORF">HaLaN_30117</name>
</gene>
<evidence type="ECO:0000313" key="2">
    <source>
        <dbReference type="EMBL" id="GFH31136.1"/>
    </source>
</evidence>
<feature type="non-terminal residue" evidence="2">
    <location>
        <position position="100"/>
    </location>
</feature>
<reference evidence="2 3" key="1">
    <citation type="submission" date="2020-02" db="EMBL/GenBank/DDBJ databases">
        <title>Draft genome sequence of Haematococcus lacustris strain NIES-144.</title>
        <authorList>
            <person name="Morimoto D."/>
            <person name="Nakagawa S."/>
            <person name="Yoshida T."/>
            <person name="Sawayama S."/>
        </authorList>
    </citation>
    <scope>NUCLEOTIDE SEQUENCE [LARGE SCALE GENOMIC DNA]</scope>
    <source>
        <strain evidence="2 3">NIES-144</strain>
    </source>
</reference>
<keyword evidence="3" id="KW-1185">Reference proteome</keyword>
<feature type="non-terminal residue" evidence="2">
    <location>
        <position position="1"/>
    </location>
</feature>
<proteinExistence type="predicted"/>
<accession>A0A6A0AEI2</accession>